<dbReference type="OrthoDB" id="2449818at2759"/>
<protein>
    <submittedName>
        <fullName evidence="1">Uncharacterized protein</fullName>
    </submittedName>
</protein>
<dbReference type="GO" id="GO:0036297">
    <property type="term" value="P:interstrand cross-link repair"/>
    <property type="evidence" value="ECO:0007669"/>
    <property type="project" value="InterPro"/>
</dbReference>
<keyword evidence="2" id="KW-1185">Reference proteome</keyword>
<evidence type="ECO:0000313" key="2">
    <source>
        <dbReference type="Proteomes" id="UP000467841"/>
    </source>
</evidence>
<accession>A0A6D2ILK1</accession>
<dbReference type="AlphaFoldDB" id="A0A6D2ILK1"/>
<gene>
    <name evidence="1" type="ORF">MERR_LOCUS14758</name>
</gene>
<dbReference type="InterPro" id="IPR039685">
    <property type="entry name" value="FANCE"/>
</dbReference>
<organism evidence="1 2">
    <name type="scientific">Microthlaspi erraticum</name>
    <dbReference type="NCBI Taxonomy" id="1685480"/>
    <lineage>
        <taxon>Eukaryota</taxon>
        <taxon>Viridiplantae</taxon>
        <taxon>Streptophyta</taxon>
        <taxon>Embryophyta</taxon>
        <taxon>Tracheophyta</taxon>
        <taxon>Spermatophyta</taxon>
        <taxon>Magnoliopsida</taxon>
        <taxon>eudicotyledons</taxon>
        <taxon>Gunneridae</taxon>
        <taxon>Pentapetalae</taxon>
        <taxon>rosids</taxon>
        <taxon>malvids</taxon>
        <taxon>Brassicales</taxon>
        <taxon>Brassicaceae</taxon>
        <taxon>Coluteocarpeae</taxon>
        <taxon>Microthlaspi</taxon>
    </lineage>
</organism>
<dbReference type="GO" id="GO:0043240">
    <property type="term" value="C:Fanconi anaemia nuclear complex"/>
    <property type="evidence" value="ECO:0007669"/>
    <property type="project" value="InterPro"/>
</dbReference>
<dbReference type="EMBL" id="CACVBM020001057">
    <property type="protein sequence ID" value="CAA7027523.1"/>
    <property type="molecule type" value="Genomic_DNA"/>
</dbReference>
<name>A0A6D2ILK1_9BRAS</name>
<evidence type="ECO:0000313" key="1">
    <source>
        <dbReference type="EMBL" id="CAA7027523.1"/>
    </source>
</evidence>
<sequence>MEEWIPLLDIILKSPSPETEASLWLDEASISLLSSSSSSSSSSSASSSSPINRSSFVSLLKKQCDVIDQTPTAKKVLFIETLPNMVQSRILSLLISEYRRFCVRDLVSLAREILGGGGKEVDFWVQRAAQNLLDRIPEPKFDWISRLDLDSADDDSISEKFDSLPDWLSEKAASTGPALPWLPISCAADVKSDTPVVDSWNGNEMMSQIRENMEEDDREVEDDIDDTIHVALQPDDHEMAANLRARITSFESTSEALTLCDEIRKLCLEKGKDSLKVLALIEPWHADDETAAVLLSNLHSGSEEEELGWASQILCSVVLPKFLSLEKSASRVLMSATIEFCKIHQRAAEYGLVFPLILRREGINSFICEVISRVLKECWHLGHISAFCQKLLCGRREEKRRFLFLPCHRELIADDPTWNESLFVLFQNILVHDVPLTQGSVDCLVSKVQELAERYSKSLKFGNFLLHFIAKCAPMLQAHKYPLIGSVKNTNSLVTKSILSKLNAL</sequence>
<dbReference type="PANTHER" id="PTHR32094">
    <property type="entry name" value="FANCONI ANEMIA GROUP E PROTEIN"/>
    <property type="match status" value="1"/>
</dbReference>
<dbReference type="PANTHER" id="PTHR32094:SF5">
    <property type="entry name" value="FANCONI ANEMIA GROUP E PROTEIN"/>
    <property type="match status" value="1"/>
</dbReference>
<comment type="caution">
    <text evidence="1">The sequence shown here is derived from an EMBL/GenBank/DDBJ whole genome shotgun (WGS) entry which is preliminary data.</text>
</comment>
<reference evidence="1" key="1">
    <citation type="submission" date="2020-01" db="EMBL/GenBank/DDBJ databases">
        <authorList>
            <person name="Mishra B."/>
        </authorList>
    </citation>
    <scope>NUCLEOTIDE SEQUENCE [LARGE SCALE GENOMIC DNA]</scope>
</reference>
<proteinExistence type="predicted"/>
<dbReference type="Gene3D" id="1.25.40.480">
    <property type="match status" value="1"/>
</dbReference>
<dbReference type="Proteomes" id="UP000467841">
    <property type="component" value="Unassembled WGS sequence"/>
</dbReference>